<evidence type="ECO:0000256" key="10">
    <source>
        <dbReference type="ARBA" id="ARBA00023136"/>
    </source>
</evidence>
<feature type="transmembrane region" description="Helical" evidence="13">
    <location>
        <begin position="105"/>
        <end position="125"/>
    </location>
</feature>
<dbReference type="EMBL" id="CP115668">
    <property type="protein sequence ID" value="WCC80370.1"/>
    <property type="molecule type" value="Genomic_DNA"/>
</dbReference>
<comment type="catalytic activity">
    <reaction evidence="12">
        <text>K(+)(in) = K(+)(out)</text>
        <dbReference type="Rhea" id="RHEA:29463"/>
        <dbReference type="ChEBI" id="CHEBI:29103"/>
    </reaction>
</comment>
<sequence>MASTPSEAEEDEPFERAASADRLIAFTDAVVAIAMTLLVLPLMESVAAVTDKGAEPHIGDWLVEHHSGILNFVVSFVIVAFYWFMHHRVVEQVRSFSNRMSFANFVWLFSIVLLPVTTAMSVAFVTDGVQASVYIGALVLLIGSLLWLQVEIVRHPESGASWKTMRRSIATAIASLILVLVAWPIIAFTPLKYFGMMVLLFVPLLTSVIARFMPAGDTAS</sequence>
<keyword evidence="10 13" id="KW-0472">Membrane</keyword>
<keyword evidence="6" id="KW-0631">Potassium channel</keyword>
<keyword evidence="8 13" id="KW-1133">Transmembrane helix</keyword>
<evidence type="ECO:0000313" key="15">
    <source>
        <dbReference type="Proteomes" id="UP001212097"/>
    </source>
</evidence>
<evidence type="ECO:0000256" key="8">
    <source>
        <dbReference type="ARBA" id="ARBA00022989"/>
    </source>
</evidence>
<dbReference type="PANTHER" id="PTHR31462">
    <property type="entry name" value="ENDOSOMAL/LYSOSOMAL POTASSIUM CHANNEL TMEM175"/>
    <property type="match status" value="1"/>
</dbReference>
<dbReference type="Proteomes" id="UP001212097">
    <property type="component" value="Chromosome"/>
</dbReference>
<evidence type="ECO:0000256" key="12">
    <source>
        <dbReference type="ARBA" id="ARBA00034430"/>
    </source>
</evidence>
<keyword evidence="15" id="KW-1185">Reference proteome</keyword>
<evidence type="ECO:0000256" key="7">
    <source>
        <dbReference type="ARBA" id="ARBA00022958"/>
    </source>
</evidence>
<dbReference type="Pfam" id="PF06736">
    <property type="entry name" value="TMEM175"/>
    <property type="match status" value="1"/>
</dbReference>
<feature type="transmembrane region" description="Helical" evidence="13">
    <location>
        <begin position="23"/>
        <end position="43"/>
    </location>
</feature>
<comment type="subcellular location">
    <subcellularLocation>
        <location evidence="1">Membrane</location>
        <topology evidence="1">Multi-pass membrane protein</topology>
    </subcellularLocation>
</comment>
<proteinExistence type="inferred from homology"/>
<keyword evidence="5 13" id="KW-0812">Transmembrane</keyword>
<evidence type="ECO:0000256" key="9">
    <source>
        <dbReference type="ARBA" id="ARBA00023065"/>
    </source>
</evidence>
<evidence type="ECO:0000256" key="13">
    <source>
        <dbReference type="SAM" id="Phobius"/>
    </source>
</evidence>
<evidence type="ECO:0000256" key="6">
    <source>
        <dbReference type="ARBA" id="ARBA00022826"/>
    </source>
</evidence>
<reference evidence="14 15" key="1">
    <citation type="submission" date="2023-06" db="EMBL/GenBank/DDBJ databases">
        <title>The Gram-positive Non-spore-bearing Anaerobic Bacilli of Human Feces.</title>
        <authorList>
            <person name="Eggerth A.H."/>
        </authorList>
    </citation>
    <scope>NUCLEOTIDE SEQUENCE [LARGE SCALE GENOMIC DNA]</scope>
    <source>
        <strain evidence="14 15">CBA3108</strain>
    </source>
</reference>
<dbReference type="InterPro" id="IPR010617">
    <property type="entry name" value="TMEM175-like"/>
</dbReference>
<dbReference type="RefSeq" id="WP_271418551.1">
    <property type="nucleotide sequence ID" value="NZ_CP115668.1"/>
</dbReference>
<feature type="transmembrane region" description="Helical" evidence="13">
    <location>
        <begin position="169"/>
        <end position="187"/>
    </location>
</feature>
<feature type="transmembrane region" description="Helical" evidence="13">
    <location>
        <begin position="193"/>
        <end position="213"/>
    </location>
</feature>
<keyword evidence="4" id="KW-0633">Potassium transport</keyword>
<evidence type="ECO:0000256" key="1">
    <source>
        <dbReference type="ARBA" id="ARBA00004141"/>
    </source>
</evidence>
<feature type="transmembrane region" description="Helical" evidence="13">
    <location>
        <begin position="131"/>
        <end position="148"/>
    </location>
</feature>
<evidence type="ECO:0000256" key="4">
    <source>
        <dbReference type="ARBA" id="ARBA00022538"/>
    </source>
</evidence>
<evidence type="ECO:0000256" key="11">
    <source>
        <dbReference type="ARBA" id="ARBA00023303"/>
    </source>
</evidence>
<comment type="similarity">
    <text evidence="2">Belongs to the TMEM175 family.</text>
</comment>
<evidence type="ECO:0000256" key="2">
    <source>
        <dbReference type="ARBA" id="ARBA00006920"/>
    </source>
</evidence>
<evidence type="ECO:0000313" key="14">
    <source>
        <dbReference type="EMBL" id="WCC80370.1"/>
    </source>
</evidence>
<name>A0ABY7R082_9ACTN</name>
<protein>
    <submittedName>
        <fullName evidence="14">TMEM175 family protein</fullName>
    </submittedName>
</protein>
<dbReference type="PANTHER" id="PTHR31462:SF5">
    <property type="entry name" value="ENDOSOMAL_LYSOSOMAL PROTON CHANNEL TMEM175"/>
    <property type="match status" value="1"/>
</dbReference>
<evidence type="ECO:0000256" key="3">
    <source>
        <dbReference type="ARBA" id="ARBA00022448"/>
    </source>
</evidence>
<keyword evidence="7" id="KW-0630">Potassium</keyword>
<organism evidence="14 15">
    <name type="scientific">Cutibacterium equinum</name>
    <dbReference type="NCBI Taxonomy" id="3016342"/>
    <lineage>
        <taxon>Bacteria</taxon>
        <taxon>Bacillati</taxon>
        <taxon>Actinomycetota</taxon>
        <taxon>Actinomycetes</taxon>
        <taxon>Propionibacteriales</taxon>
        <taxon>Propionibacteriaceae</taxon>
        <taxon>Cutibacterium</taxon>
    </lineage>
</organism>
<evidence type="ECO:0000256" key="5">
    <source>
        <dbReference type="ARBA" id="ARBA00022692"/>
    </source>
</evidence>
<keyword evidence="11" id="KW-0407">Ion channel</keyword>
<keyword evidence="3" id="KW-0813">Transport</keyword>
<keyword evidence="9" id="KW-0406">Ion transport</keyword>
<feature type="transmembrane region" description="Helical" evidence="13">
    <location>
        <begin position="63"/>
        <end position="84"/>
    </location>
</feature>
<accession>A0ABY7R082</accession>
<gene>
    <name evidence="14" type="ORF">O6R08_02220</name>
</gene>